<reference evidence="1 2" key="1">
    <citation type="submission" date="2020-04" db="EMBL/GenBank/DDBJ databases">
        <authorList>
            <consortium name="Desulfovibrio sp. FSS-1 genome sequencing consortium"/>
            <person name="Shimoshige H."/>
            <person name="Kobayashi H."/>
            <person name="Maekawa T."/>
        </authorList>
    </citation>
    <scope>NUCLEOTIDE SEQUENCE [LARGE SCALE GENOMIC DNA]</scope>
    <source>
        <strain evidence="1 2">SIID29052-01</strain>
    </source>
</reference>
<evidence type="ECO:0000313" key="2">
    <source>
        <dbReference type="Proteomes" id="UP000494245"/>
    </source>
</evidence>
<keyword evidence="2" id="KW-1185">Reference proteome</keyword>
<reference evidence="1 2" key="2">
    <citation type="submission" date="2020-05" db="EMBL/GenBank/DDBJ databases">
        <title>Draft genome sequence of Desulfovibrio sp. strainFSS-1.</title>
        <authorList>
            <person name="Shimoshige H."/>
            <person name="Kobayashi H."/>
            <person name="Maekawa T."/>
        </authorList>
    </citation>
    <scope>NUCLEOTIDE SEQUENCE [LARGE SCALE GENOMIC DNA]</scope>
    <source>
        <strain evidence="1 2">SIID29052-01</strain>
    </source>
</reference>
<protein>
    <submittedName>
        <fullName evidence="1">Uncharacterized protein</fullName>
    </submittedName>
</protein>
<dbReference type="RefSeq" id="WP_173086074.1">
    <property type="nucleotide sequence ID" value="NZ_BLTE01000015.1"/>
</dbReference>
<dbReference type="EMBL" id="BLTE01000015">
    <property type="protein sequence ID" value="GFK95240.1"/>
    <property type="molecule type" value="Genomic_DNA"/>
</dbReference>
<gene>
    <name evidence="1" type="ORF">NNJEOMEG_03098</name>
</gene>
<proteinExistence type="predicted"/>
<accession>A0A6V8LWH3</accession>
<dbReference type="Proteomes" id="UP000494245">
    <property type="component" value="Unassembled WGS sequence"/>
</dbReference>
<organism evidence="1 2">
    <name type="scientific">Fundidesulfovibrio magnetotacticus</name>
    <dbReference type="NCBI Taxonomy" id="2730080"/>
    <lineage>
        <taxon>Bacteria</taxon>
        <taxon>Pseudomonadati</taxon>
        <taxon>Thermodesulfobacteriota</taxon>
        <taxon>Desulfovibrionia</taxon>
        <taxon>Desulfovibrionales</taxon>
        <taxon>Desulfovibrionaceae</taxon>
        <taxon>Fundidesulfovibrio</taxon>
    </lineage>
</organism>
<comment type="caution">
    <text evidence="1">The sequence shown here is derived from an EMBL/GenBank/DDBJ whole genome shotgun (WGS) entry which is preliminary data.</text>
</comment>
<name>A0A6V8LWH3_9BACT</name>
<sequence>MANHIESSLLDALAARQKTDPANLHELDSADVAISSEALSAIGKAARSLLSAALGAAGAGDMPVGEIVKLFASKLYWNEAGGELIMCAAIAGRTVCLPVPAGHWNVPVRGSVQ</sequence>
<dbReference type="AlphaFoldDB" id="A0A6V8LWH3"/>
<evidence type="ECO:0000313" key="1">
    <source>
        <dbReference type="EMBL" id="GFK95240.1"/>
    </source>
</evidence>